<dbReference type="InterPro" id="IPR045886">
    <property type="entry name" value="ThiF/MoeB/HesA"/>
</dbReference>
<dbReference type="SUPFAM" id="SSF69572">
    <property type="entry name" value="Activating enzymes of the ubiquitin-like proteins"/>
    <property type="match status" value="1"/>
</dbReference>
<dbReference type="GO" id="GO:0016779">
    <property type="term" value="F:nucleotidyltransferase activity"/>
    <property type="evidence" value="ECO:0007669"/>
    <property type="project" value="UniProtKB-KW"/>
</dbReference>
<dbReference type="RefSeq" id="WP_194555772.1">
    <property type="nucleotide sequence ID" value="NZ_JADKMY010000001.1"/>
</dbReference>
<organism evidence="2 3">
    <name type="scientific">Corynebacterium suicordis DSM 45110</name>
    <dbReference type="NCBI Taxonomy" id="1121369"/>
    <lineage>
        <taxon>Bacteria</taxon>
        <taxon>Bacillati</taxon>
        <taxon>Actinomycetota</taxon>
        <taxon>Actinomycetes</taxon>
        <taxon>Mycobacteriales</taxon>
        <taxon>Corynebacteriaceae</taxon>
        <taxon>Corynebacterium</taxon>
    </lineage>
</organism>
<dbReference type="Gene3D" id="3.40.50.720">
    <property type="entry name" value="NAD(P)-binding Rossmann-like Domain"/>
    <property type="match status" value="1"/>
</dbReference>
<comment type="caution">
    <text evidence="2">The sequence shown here is derived from an EMBL/GenBank/DDBJ whole genome shotgun (WGS) entry which is preliminary data.</text>
</comment>
<keyword evidence="3" id="KW-1185">Reference proteome</keyword>
<dbReference type="InterPro" id="IPR035985">
    <property type="entry name" value="Ubiquitin-activating_enz"/>
</dbReference>
<dbReference type="SMART" id="SM00450">
    <property type="entry name" value="RHOD"/>
    <property type="match status" value="1"/>
</dbReference>
<keyword evidence="2" id="KW-0808">Transferase</keyword>
<gene>
    <name evidence="2" type="ORF">IRY30_02255</name>
</gene>
<keyword evidence="2" id="KW-0548">Nucleotidyltransferase</keyword>
<protein>
    <submittedName>
        <fullName evidence="2">ThiF family adenylyltransferase</fullName>
    </submittedName>
</protein>
<evidence type="ECO:0000259" key="1">
    <source>
        <dbReference type="PROSITE" id="PS50206"/>
    </source>
</evidence>
<sequence length="409" mass="43493">MNGNGSPRELWSPDNREWLVRYRRQLTLEGFGMDGQRKLDAGHVVVVGAGGLGAPALLYLAAAGVGHITVIDDDLVELSNLHRQVIHTEESVGQPKVDSAVQQLHARNSSVTVTGVRDRVDQANAVTLLEGADVVLDGSDNFATRYAVSRACAIHGIPHVWGSILGFDAQLSVFWAGHGPIYDDIFPTAPPAGSVPSCAEAGVLGPLVGVIGTAMALEAVKIIGEVGQPLTGTIGYFSGGTGRWEYIPIAGDPRVAQALADSVEKSAEPADENLPVADHVANVNRAQAAHVHEQFDKHPAHAEQDRVDFSTEPSTERVFIDVREPAEFQTFHIPGAHNLPLSQLRGGVDPAQLAQLRGELQQGHEVMVYCAAGVRSAEAVRIFDEAGVAGLHNVPGGISALLDEQERHL</sequence>
<dbReference type="InterPro" id="IPR036873">
    <property type="entry name" value="Rhodanese-like_dom_sf"/>
</dbReference>
<evidence type="ECO:0000313" key="2">
    <source>
        <dbReference type="EMBL" id="MBF4552904.1"/>
    </source>
</evidence>
<dbReference type="InterPro" id="IPR000594">
    <property type="entry name" value="ThiF_NAD_FAD-bd"/>
</dbReference>
<dbReference type="PROSITE" id="PS50206">
    <property type="entry name" value="RHODANESE_3"/>
    <property type="match status" value="1"/>
</dbReference>
<dbReference type="Pfam" id="PF00581">
    <property type="entry name" value="Rhodanese"/>
    <property type="match status" value="1"/>
</dbReference>
<name>A0ABR9ZHR1_9CORY</name>
<dbReference type="Proteomes" id="UP000635902">
    <property type="component" value="Unassembled WGS sequence"/>
</dbReference>
<dbReference type="PANTHER" id="PTHR10953:SF102">
    <property type="entry name" value="ADENYLYLTRANSFERASE AND SULFURTRANSFERASE MOCS3"/>
    <property type="match status" value="1"/>
</dbReference>
<dbReference type="CDD" id="cd00158">
    <property type="entry name" value="RHOD"/>
    <property type="match status" value="1"/>
</dbReference>
<dbReference type="EMBL" id="JADKMY010000001">
    <property type="protein sequence ID" value="MBF4552904.1"/>
    <property type="molecule type" value="Genomic_DNA"/>
</dbReference>
<dbReference type="Pfam" id="PF00899">
    <property type="entry name" value="ThiF"/>
    <property type="match status" value="1"/>
</dbReference>
<reference evidence="2 3" key="1">
    <citation type="submission" date="2020-10" db="EMBL/GenBank/DDBJ databases">
        <title>Novel species in genus Corynebacterium.</title>
        <authorList>
            <person name="Zhang G."/>
        </authorList>
    </citation>
    <scope>NUCLEOTIDE SEQUENCE [LARGE SCALE GENOMIC DNA]</scope>
    <source>
        <strain evidence="2 3">DSM 45110</strain>
    </source>
</reference>
<feature type="domain" description="Rhodanese" evidence="1">
    <location>
        <begin position="318"/>
        <end position="406"/>
    </location>
</feature>
<dbReference type="CDD" id="cd00757">
    <property type="entry name" value="ThiF_MoeB_HesA_family"/>
    <property type="match status" value="1"/>
</dbReference>
<dbReference type="PANTHER" id="PTHR10953">
    <property type="entry name" value="UBIQUITIN-ACTIVATING ENZYME E1"/>
    <property type="match status" value="1"/>
</dbReference>
<accession>A0ABR9ZHR1</accession>
<evidence type="ECO:0000313" key="3">
    <source>
        <dbReference type="Proteomes" id="UP000635902"/>
    </source>
</evidence>
<dbReference type="InterPro" id="IPR001763">
    <property type="entry name" value="Rhodanese-like_dom"/>
</dbReference>
<proteinExistence type="predicted"/>
<dbReference type="Gene3D" id="3.40.250.10">
    <property type="entry name" value="Rhodanese-like domain"/>
    <property type="match status" value="1"/>
</dbReference>